<dbReference type="EMBL" id="CP026118">
    <property type="protein sequence ID" value="QAS51437.1"/>
    <property type="molecule type" value="Genomic_DNA"/>
</dbReference>
<dbReference type="InterPro" id="IPR029068">
    <property type="entry name" value="Glyas_Bleomycin-R_OHBP_Dase"/>
</dbReference>
<dbReference type="Proteomes" id="UP000287756">
    <property type="component" value="Chromosome"/>
</dbReference>
<dbReference type="AlphaFoldDB" id="A0A410M9S0"/>
<dbReference type="InterPro" id="IPR037523">
    <property type="entry name" value="VOC_core"/>
</dbReference>
<dbReference type="CDD" id="cd06587">
    <property type="entry name" value="VOC"/>
    <property type="match status" value="1"/>
</dbReference>
<dbReference type="Gene3D" id="3.10.180.10">
    <property type="entry name" value="2,3-Dihydroxybiphenyl 1,2-Dioxygenase, domain 1"/>
    <property type="match status" value="1"/>
</dbReference>
<dbReference type="SUPFAM" id="SSF54593">
    <property type="entry name" value="Glyoxalase/Bleomycin resistance protein/Dihydroxybiphenyl dioxygenase"/>
    <property type="match status" value="1"/>
</dbReference>
<dbReference type="Pfam" id="PF00903">
    <property type="entry name" value="Glyoxalase"/>
    <property type="match status" value="1"/>
</dbReference>
<protein>
    <submittedName>
        <fullName evidence="2">VOC family protein</fullName>
    </submittedName>
</protein>
<reference evidence="2 3" key="1">
    <citation type="submission" date="2018-01" db="EMBL/GenBank/DDBJ databases">
        <title>The whole genome sequencing and assembly of Halobacillus litoralis ERB031 strain.</title>
        <authorList>
            <person name="Lee S.-J."/>
            <person name="Park M.-K."/>
            <person name="Kim J.-Y."/>
            <person name="Lee Y.-J."/>
            <person name="Yi H."/>
            <person name="Bahn Y.-S."/>
            <person name="Kim J.F."/>
            <person name="Lee D.-W."/>
        </authorList>
    </citation>
    <scope>NUCLEOTIDE SEQUENCE [LARGE SCALE GENOMIC DNA]</scope>
    <source>
        <strain evidence="2 3">ERB 031</strain>
    </source>
</reference>
<name>A0A410M9S0_9BACI</name>
<accession>A0A410M9S0</accession>
<evidence type="ECO:0000313" key="3">
    <source>
        <dbReference type="Proteomes" id="UP000287756"/>
    </source>
</evidence>
<dbReference type="RefSeq" id="WP_128523205.1">
    <property type="nucleotide sequence ID" value="NZ_CP026118.1"/>
</dbReference>
<proteinExistence type="predicted"/>
<gene>
    <name evidence="2" type="ORF">HLI_03975</name>
</gene>
<organism evidence="2 3">
    <name type="scientific">Halobacillus litoralis</name>
    <dbReference type="NCBI Taxonomy" id="45668"/>
    <lineage>
        <taxon>Bacteria</taxon>
        <taxon>Bacillati</taxon>
        <taxon>Bacillota</taxon>
        <taxon>Bacilli</taxon>
        <taxon>Bacillales</taxon>
        <taxon>Bacillaceae</taxon>
        <taxon>Halobacillus</taxon>
    </lineage>
</organism>
<evidence type="ECO:0000313" key="2">
    <source>
        <dbReference type="EMBL" id="QAS51437.1"/>
    </source>
</evidence>
<feature type="domain" description="VOC" evidence="1">
    <location>
        <begin position="8"/>
        <end position="122"/>
    </location>
</feature>
<sequence>MSDSLFNGIHYFRIPVVDLSESVVWYSECLKLKLRFDRGDLAVFELETGPLLVLVEADKDSRGHFLKNGQTEFSVGFTTSSLNNLYEYLIRQDVNVEPIEEDEGHQFFHFYDPSGNKLQVHN</sequence>
<dbReference type="OrthoDB" id="2608626at2"/>
<dbReference type="KEGG" id="hli:HLI_03975"/>
<evidence type="ECO:0000259" key="1">
    <source>
        <dbReference type="PROSITE" id="PS51819"/>
    </source>
</evidence>
<dbReference type="PROSITE" id="PS51819">
    <property type="entry name" value="VOC"/>
    <property type="match status" value="1"/>
</dbReference>
<dbReference type="InterPro" id="IPR004360">
    <property type="entry name" value="Glyas_Fos-R_dOase_dom"/>
</dbReference>